<dbReference type="GO" id="GO:0005829">
    <property type="term" value="C:cytosol"/>
    <property type="evidence" value="ECO:0007669"/>
    <property type="project" value="TreeGrafter"/>
</dbReference>
<protein>
    <submittedName>
        <fullName evidence="9">DEAD-box ATP-dependent RNA helicase</fullName>
    </submittedName>
</protein>
<dbReference type="PROSITE" id="PS00039">
    <property type="entry name" value="DEAD_ATP_HELICASE"/>
    <property type="match status" value="1"/>
</dbReference>
<dbReference type="InterPro" id="IPR011545">
    <property type="entry name" value="DEAD/DEAH_box_helicase_dom"/>
</dbReference>
<gene>
    <name evidence="9" type="ORF">A3770_06p42620</name>
</gene>
<dbReference type="PROSITE" id="PS51192">
    <property type="entry name" value="HELICASE_ATP_BIND_1"/>
    <property type="match status" value="1"/>
</dbReference>
<dbReference type="InterPro" id="IPR050079">
    <property type="entry name" value="DEAD_box_RNA_helicase"/>
</dbReference>
<evidence type="ECO:0000259" key="7">
    <source>
        <dbReference type="PROSITE" id="PS51192"/>
    </source>
</evidence>
<dbReference type="InterPro" id="IPR027417">
    <property type="entry name" value="P-loop_NTPase"/>
</dbReference>
<dbReference type="SMART" id="SM00490">
    <property type="entry name" value="HELICc"/>
    <property type="match status" value="1"/>
</dbReference>
<keyword evidence="3 5" id="KW-0347">Helicase</keyword>
<keyword evidence="4 5" id="KW-0067">ATP-binding</keyword>
<evidence type="ECO:0000256" key="1">
    <source>
        <dbReference type="ARBA" id="ARBA00022741"/>
    </source>
</evidence>
<feature type="compositionally biased region" description="Basic residues" evidence="6">
    <location>
        <begin position="20"/>
        <end position="37"/>
    </location>
</feature>
<dbReference type="GO" id="GO:0005524">
    <property type="term" value="F:ATP binding"/>
    <property type="evidence" value="ECO:0007669"/>
    <property type="project" value="UniProtKB-KW"/>
</dbReference>
<evidence type="ECO:0000256" key="2">
    <source>
        <dbReference type="ARBA" id="ARBA00022801"/>
    </source>
</evidence>
<evidence type="ECO:0000313" key="10">
    <source>
        <dbReference type="Proteomes" id="UP000316726"/>
    </source>
</evidence>
<dbReference type="AlphaFoldDB" id="A0A5B8MP06"/>
<name>A0A5B8MP06_9CHLO</name>
<dbReference type="Gene3D" id="3.40.50.300">
    <property type="entry name" value="P-loop containing nucleotide triphosphate hydrolases"/>
    <property type="match status" value="2"/>
</dbReference>
<dbReference type="STRING" id="1764295.A0A5B8MP06"/>
<dbReference type="InterPro" id="IPR001650">
    <property type="entry name" value="Helicase_C-like"/>
</dbReference>
<evidence type="ECO:0000256" key="6">
    <source>
        <dbReference type="SAM" id="MobiDB-lite"/>
    </source>
</evidence>
<dbReference type="Pfam" id="PF00270">
    <property type="entry name" value="DEAD"/>
    <property type="match status" value="1"/>
</dbReference>
<keyword evidence="1 5" id="KW-0547">Nucleotide-binding</keyword>
<feature type="domain" description="Helicase C-terminal" evidence="8">
    <location>
        <begin position="330"/>
        <end position="474"/>
    </location>
</feature>
<dbReference type="GO" id="GO:0003724">
    <property type="term" value="F:RNA helicase activity"/>
    <property type="evidence" value="ECO:0007669"/>
    <property type="project" value="TreeGrafter"/>
</dbReference>
<dbReference type="InterPro" id="IPR000629">
    <property type="entry name" value="RNA-helicase_DEAD-box_CS"/>
</dbReference>
<keyword evidence="2 5" id="KW-0378">Hydrolase</keyword>
<dbReference type="GO" id="GO:0016787">
    <property type="term" value="F:hydrolase activity"/>
    <property type="evidence" value="ECO:0007669"/>
    <property type="project" value="UniProtKB-KW"/>
</dbReference>
<dbReference type="Pfam" id="PF00271">
    <property type="entry name" value="Helicase_C"/>
    <property type="match status" value="1"/>
</dbReference>
<dbReference type="PROSITE" id="PS51194">
    <property type="entry name" value="HELICASE_CTER"/>
    <property type="match status" value="1"/>
</dbReference>
<dbReference type="PANTHER" id="PTHR47959:SF24">
    <property type="entry name" value="ATP-DEPENDENT RNA HELICASE"/>
    <property type="match status" value="1"/>
</dbReference>
<dbReference type="Proteomes" id="UP000316726">
    <property type="component" value="Chromosome 6"/>
</dbReference>
<evidence type="ECO:0000259" key="8">
    <source>
        <dbReference type="PROSITE" id="PS51194"/>
    </source>
</evidence>
<evidence type="ECO:0000313" key="9">
    <source>
        <dbReference type="EMBL" id="QDZ21744.1"/>
    </source>
</evidence>
<feature type="compositionally biased region" description="Acidic residues" evidence="6">
    <location>
        <begin position="1"/>
        <end position="11"/>
    </location>
</feature>
<feature type="domain" description="Helicase ATP-binding" evidence="7">
    <location>
        <begin position="126"/>
        <end position="300"/>
    </location>
</feature>
<accession>A0A5B8MP06</accession>
<sequence length="499" mass="54974">MSVQGSEEEDGVSIFSTLSTRKRKKGREQGKERKRKTTLAEETPLEDQGGERQRRKSSGKRKKGSRGSGDGGKEDQGAGASVPGDGGGGGGALGDGFRATGLNAWVCSVCDSLGMKKATPVQSACIPPILGGRDVVACAETGSGKTACFLLPALQMLAKDRVGVFCLVLVPARELAYQALEQLRGLGGNVMGISGVAIVGGMSVTDQCRELARKPHFVFATPGRLKDILIHDSSCAEAFKRLRMFVIDEADRILDPSFEEDLKVIGGYLPSKRQTLLFSATISKNIEVLQEVVMKDCFKWSQHDTFKTVEKINDQYLFVPEKVKEVYLFHILQKFEEMKVRSAMIFVKSCESCHVLSYLLDELDILAVALHSQQKQKKRMSSLNKFKSGVCPILVATDVASRGLDIPTVDLVINFDLPFLPREYIHRVGRTGRAGRSGRALTFVTQYTIQLLHSIESLTGRKLSNYETKEKEVLKHITRVFAARKAVRLRIEEEEEAKA</sequence>
<dbReference type="EMBL" id="CP031039">
    <property type="protein sequence ID" value="QDZ21744.1"/>
    <property type="molecule type" value="Genomic_DNA"/>
</dbReference>
<dbReference type="InterPro" id="IPR014001">
    <property type="entry name" value="Helicase_ATP-bd"/>
</dbReference>
<comment type="similarity">
    <text evidence="5">Belongs to the DEAD box helicase family.</text>
</comment>
<feature type="compositionally biased region" description="Basic residues" evidence="6">
    <location>
        <begin position="53"/>
        <end position="65"/>
    </location>
</feature>
<dbReference type="SUPFAM" id="SSF52540">
    <property type="entry name" value="P-loop containing nucleoside triphosphate hydrolases"/>
    <property type="match status" value="1"/>
</dbReference>
<proteinExistence type="inferred from homology"/>
<reference evidence="9 10" key="1">
    <citation type="submission" date="2018-07" db="EMBL/GenBank/DDBJ databases">
        <title>The complete nuclear genome of the prasinophyte Chloropicon primus (CCMP1205).</title>
        <authorList>
            <person name="Pombert J.-F."/>
            <person name="Otis C."/>
            <person name="Turmel M."/>
            <person name="Lemieux C."/>
        </authorList>
    </citation>
    <scope>NUCLEOTIDE SEQUENCE [LARGE SCALE GENOMIC DNA]</scope>
    <source>
        <strain evidence="9 10">CCMP1205</strain>
    </source>
</reference>
<dbReference type="GO" id="GO:0003676">
    <property type="term" value="F:nucleic acid binding"/>
    <property type="evidence" value="ECO:0007669"/>
    <property type="project" value="InterPro"/>
</dbReference>
<dbReference type="SMART" id="SM00487">
    <property type="entry name" value="DEXDc"/>
    <property type="match status" value="1"/>
</dbReference>
<feature type="region of interest" description="Disordered" evidence="6">
    <location>
        <begin position="1"/>
        <end position="87"/>
    </location>
</feature>
<keyword evidence="10" id="KW-1185">Reference proteome</keyword>
<dbReference type="PANTHER" id="PTHR47959">
    <property type="entry name" value="ATP-DEPENDENT RNA HELICASE RHLE-RELATED"/>
    <property type="match status" value="1"/>
</dbReference>
<evidence type="ECO:0000256" key="4">
    <source>
        <dbReference type="ARBA" id="ARBA00022840"/>
    </source>
</evidence>
<evidence type="ECO:0000256" key="3">
    <source>
        <dbReference type="ARBA" id="ARBA00022806"/>
    </source>
</evidence>
<dbReference type="CDD" id="cd18787">
    <property type="entry name" value="SF2_C_DEAD"/>
    <property type="match status" value="1"/>
</dbReference>
<evidence type="ECO:0000256" key="5">
    <source>
        <dbReference type="RuleBase" id="RU000492"/>
    </source>
</evidence>
<dbReference type="OrthoDB" id="10261904at2759"/>
<organism evidence="9 10">
    <name type="scientific">Chloropicon primus</name>
    <dbReference type="NCBI Taxonomy" id="1764295"/>
    <lineage>
        <taxon>Eukaryota</taxon>
        <taxon>Viridiplantae</taxon>
        <taxon>Chlorophyta</taxon>
        <taxon>Chloropicophyceae</taxon>
        <taxon>Chloropicales</taxon>
        <taxon>Chloropicaceae</taxon>
        <taxon>Chloropicon</taxon>
    </lineage>
</organism>